<dbReference type="Proteomes" id="UP000008281">
    <property type="component" value="Unassembled WGS sequence"/>
</dbReference>
<reference evidence="2" key="1">
    <citation type="submission" date="2007-07" db="EMBL/GenBank/DDBJ databases">
        <title>PCAP assembly of the Caenorhabditis remanei genome.</title>
        <authorList>
            <consortium name="The Caenorhabditis remanei Sequencing Consortium"/>
            <person name="Wilson R.K."/>
        </authorList>
    </citation>
    <scope>NUCLEOTIDE SEQUENCE [LARGE SCALE GENOMIC DNA]</scope>
    <source>
        <strain evidence="2">PB4641</strain>
    </source>
</reference>
<dbReference type="OMA" id="MRIDRMS"/>
<feature type="region of interest" description="Disordered" evidence="1">
    <location>
        <begin position="354"/>
        <end position="400"/>
    </location>
</feature>
<dbReference type="STRING" id="31234.E3NDL7"/>
<name>E3NDL7_CAERE</name>
<sequence length="400" mass="45169">MLPKNEREALFDVDDRILMLERRLSNAKAAKDAFVHHLRGKYPNWTPPLPALSYKEGNFPVLTSSNHHTTPNYQINREPLLSRLSTGDYQWDVNEQRGNQNRMAIRRTPNYPSNFTTSPIDIPTSGPLLESDIRRSKIRLREISEELRSMRIDRMSLSTDQWLAEQPFRQRTVSLHFHPSDHHQIDHLEQARLHLSRIDLTETTPIDTPTEERKIDIQMTENHEKLLNEMRAESSSGVGVASVAPPIQAPPPRVVQWELPQQQVAPAVAPPPPVVEAPPPQVAPPPPVAQAPPPVTGGVSDLFKNMDLDTDSDDTPRLTKNKLIIFINFFRQAPPPQQPQQTVDYGQLLKTIGSMAGGDSSSDEGDANPRPSFGISRPAVKQKSLMFRDDEESDIDEFFH</sequence>
<keyword evidence="3" id="KW-1185">Reference proteome</keyword>
<evidence type="ECO:0000313" key="3">
    <source>
        <dbReference type="Proteomes" id="UP000008281"/>
    </source>
</evidence>
<gene>
    <name evidence="2" type="ORF">CRE_27849</name>
</gene>
<feature type="region of interest" description="Disordered" evidence="1">
    <location>
        <begin position="106"/>
        <end position="128"/>
    </location>
</feature>
<dbReference type="InParanoid" id="E3NDL7"/>
<dbReference type="HOGENOM" id="CLU_757010_0_0_1"/>
<protein>
    <submittedName>
        <fullName evidence="2">Uncharacterized protein</fullName>
    </submittedName>
</protein>
<evidence type="ECO:0000313" key="2">
    <source>
        <dbReference type="EMBL" id="EFO94059.1"/>
    </source>
</evidence>
<feature type="compositionally biased region" description="Polar residues" evidence="1">
    <location>
        <begin position="110"/>
        <end position="119"/>
    </location>
</feature>
<organism evidence="3">
    <name type="scientific">Caenorhabditis remanei</name>
    <name type="common">Caenorhabditis vulgaris</name>
    <dbReference type="NCBI Taxonomy" id="31234"/>
    <lineage>
        <taxon>Eukaryota</taxon>
        <taxon>Metazoa</taxon>
        <taxon>Ecdysozoa</taxon>
        <taxon>Nematoda</taxon>
        <taxon>Chromadorea</taxon>
        <taxon>Rhabditida</taxon>
        <taxon>Rhabditina</taxon>
        <taxon>Rhabditomorpha</taxon>
        <taxon>Rhabditoidea</taxon>
        <taxon>Rhabditidae</taxon>
        <taxon>Peloderinae</taxon>
        <taxon>Caenorhabditis</taxon>
    </lineage>
</organism>
<accession>E3NDL7</accession>
<dbReference type="eggNOG" id="ENOG502SF8J">
    <property type="taxonomic scope" value="Eukaryota"/>
</dbReference>
<dbReference type="EMBL" id="DS268611">
    <property type="protein sequence ID" value="EFO94059.1"/>
    <property type="molecule type" value="Genomic_DNA"/>
</dbReference>
<feature type="compositionally biased region" description="Acidic residues" evidence="1">
    <location>
        <begin position="389"/>
        <end position="400"/>
    </location>
</feature>
<dbReference type="AlphaFoldDB" id="E3NDL7"/>
<evidence type="ECO:0000256" key="1">
    <source>
        <dbReference type="SAM" id="MobiDB-lite"/>
    </source>
</evidence>
<dbReference type="FunCoup" id="E3NDL7">
    <property type="interactions" value="42"/>
</dbReference>
<dbReference type="OrthoDB" id="5799120at2759"/>
<proteinExistence type="predicted"/>